<organism evidence="1 2">
    <name type="scientific">Streptobacillus felis</name>
    <dbReference type="NCBI Taxonomy" id="1384509"/>
    <lineage>
        <taxon>Bacteria</taxon>
        <taxon>Fusobacteriati</taxon>
        <taxon>Fusobacteriota</taxon>
        <taxon>Fusobacteriia</taxon>
        <taxon>Fusobacteriales</taxon>
        <taxon>Leptotrichiaceae</taxon>
        <taxon>Streptobacillus</taxon>
    </lineage>
</organism>
<keyword evidence="2" id="KW-1185">Reference proteome</keyword>
<dbReference type="EMBL" id="JABMKT010000095">
    <property type="protein sequence ID" value="NYV28516.1"/>
    <property type="molecule type" value="Genomic_DNA"/>
</dbReference>
<comment type="caution">
    <text evidence="1">The sequence shown here is derived from an EMBL/GenBank/DDBJ whole genome shotgun (WGS) entry which is preliminary data.</text>
</comment>
<proteinExistence type="predicted"/>
<evidence type="ECO:0000313" key="2">
    <source>
        <dbReference type="Proteomes" id="UP000526184"/>
    </source>
</evidence>
<accession>A0A7Z0PGV9</accession>
<feature type="non-terminal residue" evidence="1">
    <location>
        <position position="82"/>
    </location>
</feature>
<reference evidence="1 2" key="1">
    <citation type="submission" date="2020-05" db="EMBL/GenBank/DDBJ databases">
        <title>Streptobacillus felis strain LHL191014123.</title>
        <authorList>
            <person name="Fawzy A."/>
            <person name="Rau J."/>
            <person name="Risse K."/>
            <person name="Schauerte N."/>
            <person name="Geiger C."/>
            <person name="Blom J."/>
            <person name="Imirzalioglu C."/>
            <person name="Falgenhauer J."/>
            <person name="Bach A."/>
            <person name="Herden C."/>
            <person name="Eisenberg T."/>
        </authorList>
    </citation>
    <scope>NUCLEOTIDE SEQUENCE [LARGE SCALE GENOMIC DNA]</scope>
    <source>
        <strain evidence="1 2">LHL191014123</strain>
    </source>
</reference>
<dbReference type="RefSeq" id="WP_180136431.1">
    <property type="nucleotide sequence ID" value="NZ_JABMKT010000095.1"/>
</dbReference>
<gene>
    <name evidence="1" type="ORF">HP397_06845</name>
</gene>
<sequence length="82" mass="9357">MRKSLVKDVNFNDLKVFDRITDDNVDLLLEEITNLEKDNLLDIPRDAKVVSDSLSIVNKLEHIGLSSKTKKENLEIVHGLLK</sequence>
<evidence type="ECO:0000313" key="1">
    <source>
        <dbReference type="EMBL" id="NYV28516.1"/>
    </source>
</evidence>
<dbReference type="AlphaFoldDB" id="A0A7Z0PGV9"/>
<name>A0A7Z0PGV9_9FUSO</name>
<dbReference type="Proteomes" id="UP000526184">
    <property type="component" value="Unassembled WGS sequence"/>
</dbReference>
<protein>
    <submittedName>
        <fullName evidence="1">Uncharacterized protein</fullName>
    </submittedName>
</protein>